<dbReference type="InterPro" id="IPR019801">
    <property type="entry name" value="Glyco_hydro_35_CS"/>
</dbReference>
<dbReference type="GO" id="GO:0004565">
    <property type="term" value="F:beta-galactosidase activity"/>
    <property type="evidence" value="ECO:0007669"/>
    <property type="project" value="UniProtKB-EC"/>
</dbReference>
<dbReference type="EC" id="3.2.1.23" evidence="3 8"/>
<dbReference type="InterPro" id="IPR018954">
    <property type="entry name" value="Betagal_dom2"/>
</dbReference>
<keyword evidence="6" id="KW-0325">Glycoprotein</keyword>
<proteinExistence type="inferred from homology"/>
<dbReference type="InterPro" id="IPR001944">
    <property type="entry name" value="Glycoside_Hdrlase_35"/>
</dbReference>
<dbReference type="Pfam" id="PF10435">
    <property type="entry name" value="BetaGal_dom2"/>
    <property type="match status" value="1"/>
</dbReference>
<dbReference type="Pfam" id="PF13363">
    <property type="entry name" value="BetaGal_dom3"/>
    <property type="match status" value="1"/>
</dbReference>
<evidence type="ECO:0000259" key="11">
    <source>
        <dbReference type="SMART" id="SM01029"/>
    </source>
</evidence>
<dbReference type="PROSITE" id="PS01182">
    <property type="entry name" value="GLYCOSYL_HYDROL_F35"/>
    <property type="match status" value="1"/>
</dbReference>
<evidence type="ECO:0000256" key="7">
    <source>
        <dbReference type="ARBA" id="ARBA00023295"/>
    </source>
</evidence>
<dbReference type="SUPFAM" id="SSF51445">
    <property type="entry name" value="(Trans)glycosidases"/>
    <property type="match status" value="1"/>
</dbReference>
<dbReference type="PANTHER" id="PTHR23421">
    <property type="entry name" value="BETA-GALACTOSIDASE RELATED"/>
    <property type="match status" value="1"/>
</dbReference>
<evidence type="ECO:0000256" key="9">
    <source>
        <dbReference type="RuleBase" id="RU003679"/>
    </source>
</evidence>
<dbReference type="GO" id="GO:0005975">
    <property type="term" value="P:carbohydrate metabolic process"/>
    <property type="evidence" value="ECO:0007669"/>
    <property type="project" value="InterPro"/>
</dbReference>
<dbReference type="InterPro" id="IPR025300">
    <property type="entry name" value="BetaGal_jelly_roll_dom"/>
</dbReference>
<name>A0A6A7AJM3_9PLEO</name>
<keyword evidence="5 8" id="KW-0378">Hydrolase</keyword>
<dbReference type="SUPFAM" id="SSF51011">
    <property type="entry name" value="Glycosyl hydrolase domain"/>
    <property type="match status" value="1"/>
</dbReference>
<dbReference type="AlphaFoldDB" id="A0A6A7AJM3"/>
<organism evidence="12 13">
    <name type="scientific">Ophiobolus disseminans</name>
    <dbReference type="NCBI Taxonomy" id="1469910"/>
    <lineage>
        <taxon>Eukaryota</taxon>
        <taxon>Fungi</taxon>
        <taxon>Dikarya</taxon>
        <taxon>Ascomycota</taxon>
        <taxon>Pezizomycotina</taxon>
        <taxon>Dothideomycetes</taxon>
        <taxon>Pleosporomycetidae</taxon>
        <taxon>Pleosporales</taxon>
        <taxon>Pleosporineae</taxon>
        <taxon>Phaeosphaeriaceae</taxon>
        <taxon>Ophiobolus</taxon>
    </lineage>
</organism>
<reference evidence="12" key="1">
    <citation type="journal article" date="2020" name="Stud. Mycol.">
        <title>101 Dothideomycetes genomes: a test case for predicting lifestyles and emergence of pathogens.</title>
        <authorList>
            <person name="Haridas S."/>
            <person name="Albert R."/>
            <person name="Binder M."/>
            <person name="Bloem J."/>
            <person name="Labutti K."/>
            <person name="Salamov A."/>
            <person name="Andreopoulos B."/>
            <person name="Baker S."/>
            <person name="Barry K."/>
            <person name="Bills G."/>
            <person name="Bluhm B."/>
            <person name="Cannon C."/>
            <person name="Castanera R."/>
            <person name="Culley D."/>
            <person name="Daum C."/>
            <person name="Ezra D."/>
            <person name="Gonzalez J."/>
            <person name="Henrissat B."/>
            <person name="Kuo A."/>
            <person name="Liang C."/>
            <person name="Lipzen A."/>
            <person name="Lutzoni F."/>
            <person name="Magnuson J."/>
            <person name="Mondo S."/>
            <person name="Nolan M."/>
            <person name="Ohm R."/>
            <person name="Pangilinan J."/>
            <person name="Park H.-J."/>
            <person name="Ramirez L."/>
            <person name="Alfaro M."/>
            <person name="Sun H."/>
            <person name="Tritt A."/>
            <person name="Yoshinaga Y."/>
            <person name="Zwiers L.-H."/>
            <person name="Turgeon B."/>
            <person name="Goodwin S."/>
            <person name="Spatafora J."/>
            <person name="Crous P."/>
            <person name="Grigoriev I."/>
        </authorList>
    </citation>
    <scope>NUCLEOTIDE SEQUENCE</scope>
    <source>
        <strain evidence="12">CBS 113818</strain>
    </source>
</reference>
<dbReference type="Pfam" id="PF01301">
    <property type="entry name" value="Glyco_hydro_35"/>
    <property type="match status" value="1"/>
</dbReference>
<dbReference type="InterPro" id="IPR031330">
    <property type="entry name" value="Gly_Hdrlase_35_cat"/>
</dbReference>
<keyword evidence="7 8" id="KW-0326">Glycosidase</keyword>
<protein>
    <recommendedName>
        <fullName evidence="3 8">Beta-galactosidase</fullName>
        <ecNumber evidence="3 8">3.2.1.23</ecNumber>
    </recommendedName>
</protein>
<dbReference type="InterPro" id="IPR037110">
    <property type="entry name" value="Betagal_dom2_sf"/>
</dbReference>
<evidence type="ECO:0000313" key="12">
    <source>
        <dbReference type="EMBL" id="KAF2833164.1"/>
    </source>
</evidence>
<evidence type="ECO:0000256" key="5">
    <source>
        <dbReference type="ARBA" id="ARBA00022801"/>
    </source>
</evidence>
<dbReference type="SMART" id="SM01029">
    <property type="entry name" value="BetaGal_dom2"/>
    <property type="match status" value="1"/>
</dbReference>
<dbReference type="Proteomes" id="UP000799424">
    <property type="component" value="Unassembled WGS sequence"/>
</dbReference>
<gene>
    <name evidence="12" type="ORF">CC86DRAFT_450950</name>
</gene>
<accession>A0A6A7AJM3</accession>
<feature type="domain" description="Beta-galactosidase" evidence="11">
    <location>
        <begin position="394"/>
        <end position="573"/>
    </location>
</feature>
<feature type="chain" id="PRO_5025499984" description="Beta-galactosidase" evidence="10">
    <location>
        <begin position="23"/>
        <end position="1010"/>
    </location>
</feature>
<dbReference type="EMBL" id="MU006216">
    <property type="protein sequence ID" value="KAF2833164.1"/>
    <property type="molecule type" value="Genomic_DNA"/>
</dbReference>
<sequence length="1010" mass="109940">MKSFLRLGGALALSCFAVESAARAVGYSPKEWIMPYKREALQDIVTWDEHSVFVNGERIFLYSGEVHPFRLPVPTLYIDIFQKIKSLGYNAVSFYVDWALLEGTPGVYRAEGVFDLQPFYDAASEAGIYLIARPGPYINAEASGGGFPGWIQRINGTLRTSATDFLKATDNYMKNIGANISKAQITNGGPVILVQPENEYTQATPAIKPFPDPVYMQYVIDQIRAAGIVVPLISNDASPKGYNAPGQPAAVDIYTHDGYPLGFDCANPNTWPDGKLPTNWRDLHMKQSPTTPYGILEFQAGSFDPWGGPGFDKCYTLVGAGFERVFYKNLYSFGATILNFYMTFGGTNWGNLGHPGGYTSYDYAAPIREDRRVDREKYSEQKVQANFFKVSPAYLTAARGNASTSTWTTTTALTVTPAFGGNTGFYFLRQAKYNSLESTSYKLKIPTSAFGNITVPQMNGTSLTLNGRDSKIHVSDYDLGGATLVYSTAEVFTWHKYADRTVLVVYGGPGETHELVLAVTGLEVLEGNVQSTATRGYTLLNFKADGTRKVAKVGVGSNFIYVYMLDRYEAYDYWSIDTAPHSSANPVILKAGYLVRTAKVDGTTLALNGDLNSTTPVEILGGAPSSLTKLTFNGQDVDFTTSKEGVVSATVDYPRPRFVVPQLQDLEWKYIDSLPEVQSSYDDSAWKAADLKTTYNSLRPLTTPVSLYSSDYGFHTGTLLYRGVFTATGNETSFYLSTQGGSAFGSSAWIGDHFLGSWRGYDAAMSGNSTFSLPNLTAGKKYTITIAVDNQGLDENWTIGTETMKNPRGILDYKLSGHAQSDVSWKLTGNLGGENYLDISRGPLNEGGLFVERQGLHLPGALSANTGWKASKGPVADGISAPGIGFFATQFDLNLPSGYDIPLSFTFSNSTSTNSTAGSSVPAYRVQLYVNGWQYGKFVSNVGPQTVFPVTEGILNYHGTNYLGISLWGLDGGATKVQGLELTVDGLVWSGLSEVKTVEGQVYAERNGAY</sequence>
<dbReference type="FunFam" id="2.60.120.260:FF:000065">
    <property type="entry name" value="Beta-galactosidase A"/>
    <property type="match status" value="1"/>
</dbReference>
<comment type="catalytic activity">
    <reaction evidence="1 8">
        <text>Hydrolysis of terminal non-reducing beta-D-galactose residues in beta-D-galactosides.</text>
        <dbReference type="EC" id="3.2.1.23"/>
    </reaction>
</comment>
<dbReference type="InterPro" id="IPR036833">
    <property type="entry name" value="BetaGal_dom3_sf"/>
</dbReference>
<comment type="similarity">
    <text evidence="2 9">Belongs to the glycosyl hydrolase 35 family.</text>
</comment>
<evidence type="ECO:0000256" key="4">
    <source>
        <dbReference type="ARBA" id="ARBA00022729"/>
    </source>
</evidence>
<dbReference type="Gene3D" id="2.102.20.10">
    <property type="entry name" value="Beta-galactosidase, domain 2"/>
    <property type="match status" value="1"/>
</dbReference>
<dbReference type="InterPro" id="IPR017853">
    <property type="entry name" value="GH"/>
</dbReference>
<dbReference type="OrthoDB" id="1657402at2759"/>
<dbReference type="FunFam" id="3.20.20.80:FF:000040">
    <property type="entry name" value="Beta-galactosidase A"/>
    <property type="match status" value="1"/>
</dbReference>
<dbReference type="InterPro" id="IPR008979">
    <property type="entry name" value="Galactose-bd-like_sf"/>
</dbReference>
<dbReference type="SUPFAM" id="SSF49785">
    <property type="entry name" value="Galactose-binding domain-like"/>
    <property type="match status" value="2"/>
</dbReference>
<evidence type="ECO:0000256" key="6">
    <source>
        <dbReference type="ARBA" id="ARBA00023180"/>
    </source>
</evidence>
<dbReference type="Pfam" id="PF13364">
    <property type="entry name" value="BetaGal_ABD2"/>
    <property type="match status" value="2"/>
</dbReference>
<dbReference type="FunFam" id="2.102.20.10:FF:000001">
    <property type="entry name" value="Beta-galactosidase A"/>
    <property type="match status" value="1"/>
</dbReference>
<dbReference type="InterPro" id="IPR025972">
    <property type="entry name" value="BetaGal_dom3"/>
</dbReference>
<dbReference type="Gene3D" id="2.60.390.10">
    <property type="entry name" value="Beta-galactosidase, domain 3"/>
    <property type="match status" value="1"/>
</dbReference>
<evidence type="ECO:0000256" key="10">
    <source>
        <dbReference type="SAM" id="SignalP"/>
    </source>
</evidence>
<dbReference type="Gene3D" id="3.20.20.80">
    <property type="entry name" value="Glycosidases"/>
    <property type="match status" value="1"/>
</dbReference>
<evidence type="ECO:0000256" key="1">
    <source>
        <dbReference type="ARBA" id="ARBA00001412"/>
    </source>
</evidence>
<evidence type="ECO:0000256" key="8">
    <source>
        <dbReference type="RuleBase" id="RU000675"/>
    </source>
</evidence>
<dbReference type="Gene3D" id="2.60.120.260">
    <property type="entry name" value="Galactose-binding domain-like"/>
    <property type="match status" value="2"/>
</dbReference>
<keyword evidence="13" id="KW-1185">Reference proteome</keyword>
<dbReference type="PRINTS" id="PR00742">
    <property type="entry name" value="GLHYDRLASE35"/>
</dbReference>
<evidence type="ECO:0000256" key="2">
    <source>
        <dbReference type="ARBA" id="ARBA00009809"/>
    </source>
</evidence>
<feature type="signal peptide" evidence="10">
    <location>
        <begin position="1"/>
        <end position="22"/>
    </location>
</feature>
<dbReference type="SUPFAM" id="SSF117100">
    <property type="entry name" value="Beta-galactosidase LacA, domain 3"/>
    <property type="match status" value="1"/>
</dbReference>
<evidence type="ECO:0000313" key="13">
    <source>
        <dbReference type="Proteomes" id="UP000799424"/>
    </source>
</evidence>
<evidence type="ECO:0000256" key="3">
    <source>
        <dbReference type="ARBA" id="ARBA00012756"/>
    </source>
</evidence>
<keyword evidence="4 10" id="KW-0732">Signal</keyword>